<gene>
    <name evidence="2" type="ORF">C0081_21155</name>
</gene>
<dbReference type="AlphaFoldDB" id="A0A2N5XK33"/>
<proteinExistence type="inferred from homology"/>
<dbReference type="PANTHER" id="PTHR36512:SF3">
    <property type="entry name" value="BLR5678 PROTEIN"/>
    <property type="match status" value="1"/>
</dbReference>
<evidence type="ECO:0000256" key="1">
    <source>
        <dbReference type="ARBA" id="ARBA00007068"/>
    </source>
</evidence>
<evidence type="ECO:0000313" key="2">
    <source>
        <dbReference type="EMBL" id="PLW74834.1"/>
    </source>
</evidence>
<dbReference type="InterPro" id="IPR016117">
    <property type="entry name" value="ArgJ-like_dom_sf"/>
</dbReference>
<sequence>MLLLHPPNMEVFAIMTLPIRIRDLGVEPGFLPTGRLNAITDVPGVKVGHVTIRDGDICTGATSILHCESQDLWLKARFGSSYVLNGYGQVVGRDWLQESGLMNGPLLLTSYFGVSALLQGLNSICPDTAAHGYTHHLVAETWDGWLSDPMSGAIQPIHAAEVIANATSGPVTEGCVGGGTGMSTYDLKAGIGTSSRKVGVAGEQYTLGVLVQSNFGNRRNLMVDGMHLGRQIPHDIVPMPERTQVLPNEDGSIIIVVATDAPLLPQQCEALSRRATLGLARTGAMANNGSGDFAISFSTGNMLDVLSQTPHHDLKAVPAREMNSLFHATVEATEEAILNALCAAETTTGFMRRTVHALPHDLIRKAVSAQKNRS</sequence>
<keyword evidence="3" id="KW-1185">Reference proteome</keyword>
<keyword evidence="2" id="KW-0645">Protease</keyword>
<dbReference type="Gene3D" id="3.60.70.12">
    <property type="entry name" value="L-amino peptidase D-ALA esterase/amidase"/>
    <property type="match status" value="1"/>
</dbReference>
<evidence type="ECO:0000313" key="3">
    <source>
        <dbReference type="Proteomes" id="UP000234881"/>
    </source>
</evidence>
<comment type="caution">
    <text evidence="2">The sequence shown here is derived from an EMBL/GenBank/DDBJ whole genome shotgun (WGS) entry which is preliminary data.</text>
</comment>
<comment type="similarity">
    <text evidence="1">Belongs to the peptidase S58 family.</text>
</comment>
<dbReference type="PANTHER" id="PTHR36512">
    <property type="entry name" value="D-AMINOPEPTIDASE"/>
    <property type="match status" value="1"/>
</dbReference>
<dbReference type="Proteomes" id="UP000234881">
    <property type="component" value="Unassembled WGS sequence"/>
</dbReference>
<dbReference type="EMBL" id="PKUQ01000055">
    <property type="protein sequence ID" value="PLW74834.1"/>
    <property type="molecule type" value="Genomic_DNA"/>
</dbReference>
<dbReference type="InterPro" id="IPR005321">
    <property type="entry name" value="Peptidase_S58_DmpA"/>
</dbReference>
<organism evidence="2 3">
    <name type="scientific">Cohaesibacter celericrescens</name>
    <dbReference type="NCBI Taxonomy" id="2067669"/>
    <lineage>
        <taxon>Bacteria</taxon>
        <taxon>Pseudomonadati</taxon>
        <taxon>Pseudomonadota</taxon>
        <taxon>Alphaproteobacteria</taxon>
        <taxon>Hyphomicrobiales</taxon>
        <taxon>Cohaesibacteraceae</taxon>
    </lineage>
</organism>
<keyword evidence="2" id="KW-0031">Aminopeptidase</keyword>
<protein>
    <submittedName>
        <fullName evidence="2">Aminopeptidase</fullName>
    </submittedName>
</protein>
<dbReference type="OrthoDB" id="9770388at2"/>
<name>A0A2N5XK33_9HYPH</name>
<keyword evidence="2" id="KW-0378">Hydrolase</keyword>
<reference evidence="2 3" key="1">
    <citation type="submission" date="2018-01" db="EMBL/GenBank/DDBJ databases">
        <title>The draft genome sequence of Cohaesibacter sp. H1304.</title>
        <authorList>
            <person name="Wang N.-N."/>
            <person name="Du Z.-J."/>
        </authorList>
    </citation>
    <scope>NUCLEOTIDE SEQUENCE [LARGE SCALE GENOMIC DNA]</scope>
    <source>
        <strain evidence="2 3">H1304</strain>
    </source>
</reference>
<dbReference type="SUPFAM" id="SSF56266">
    <property type="entry name" value="DmpA/ArgJ-like"/>
    <property type="match status" value="1"/>
</dbReference>
<dbReference type="GO" id="GO:0004177">
    <property type="term" value="F:aminopeptidase activity"/>
    <property type="evidence" value="ECO:0007669"/>
    <property type="project" value="UniProtKB-KW"/>
</dbReference>
<dbReference type="Pfam" id="PF03576">
    <property type="entry name" value="Peptidase_S58"/>
    <property type="match status" value="1"/>
</dbReference>
<accession>A0A2N5XK33</accession>